<keyword evidence="1" id="KW-0418">Kinase</keyword>
<dbReference type="InterPro" id="IPR050267">
    <property type="entry name" value="Anti-sigma-factor_SerPK"/>
</dbReference>
<evidence type="ECO:0000259" key="2">
    <source>
        <dbReference type="Pfam" id="PF13581"/>
    </source>
</evidence>
<keyword evidence="1" id="KW-0723">Serine/threonine-protein kinase</keyword>
<dbReference type="Proteomes" id="UP000000377">
    <property type="component" value="Chromosome"/>
</dbReference>
<dbReference type="HOGENOM" id="CLU_090336_4_4_11"/>
<proteinExistence type="predicted"/>
<dbReference type="PANTHER" id="PTHR35526">
    <property type="entry name" value="ANTI-SIGMA-F FACTOR RSBW-RELATED"/>
    <property type="match status" value="1"/>
</dbReference>
<dbReference type="AlphaFoldDB" id="D7C759"/>
<dbReference type="PANTHER" id="PTHR35526:SF3">
    <property type="entry name" value="ANTI-SIGMA-F FACTOR RSBW"/>
    <property type="match status" value="1"/>
</dbReference>
<dbReference type="InterPro" id="IPR036890">
    <property type="entry name" value="HATPase_C_sf"/>
</dbReference>
<dbReference type="InterPro" id="IPR003594">
    <property type="entry name" value="HATPase_dom"/>
</dbReference>
<dbReference type="SUPFAM" id="SSF55874">
    <property type="entry name" value="ATPase domain of HSP90 chaperone/DNA topoisomerase II/histidine kinase"/>
    <property type="match status" value="1"/>
</dbReference>
<accession>D7C759</accession>
<dbReference type="GO" id="GO:0004674">
    <property type="term" value="F:protein serine/threonine kinase activity"/>
    <property type="evidence" value="ECO:0007669"/>
    <property type="project" value="UniProtKB-KW"/>
</dbReference>
<dbReference type="EMBL" id="CP002047">
    <property type="protein sequence ID" value="ADI10413.1"/>
    <property type="molecule type" value="Genomic_DNA"/>
</dbReference>
<dbReference type="CDD" id="cd16936">
    <property type="entry name" value="HATPase_RsbW-like"/>
    <property type="match status" value="1"/>
</dbReference>
<organism evidence="3 4">
    <name type="scientific">Streptomyces bingchenggensis (strain BCW-1)</name>
    <dbReference type="NCBI Taxonomy" id="749414"/>
    <lineage>
        <taxon>Bacteria</taxon>
        <taxon>Bacillati</taxon>
        <taxon>Actinomycetota</taxon>
        <taxon>Actinomycetes</taxon>
        <taxon>Kitasatosporales</taxon>
        <taxon>Streptomycetaceae</taxon>
        <taxon>Streptomyces</taxon>
    </lineage>
</organism>
<dbReference type="Gene3D" id="3.30.565.10">
    <property type="entry name" value="Histidine kinase-like ATPase, C-terminal domain"/>
    <property type="match status" value="1"/>
</dbReference>
<feature type="domain" description="Histidine kinase/HSP90-like ATPase" evidence="2">
    <location>
        <begin position="35"/>
        <end position="142"/>
    </location>
</feature>
<gene>
    <name evidence="3" type="ordered locus">SBI_07293</name>
</gene>
<reference evidence="3 4" key="1">
    <citation type="journal article" date="2010" name="J. Bacteriol.">
        <title>Genome sequence of the milbemycin-producing bacterium Streptomyces bingchenggensis.</title>
        <authorList>
            <person name="Wang X.J."/>
            <person name="Yan Y.J."/>
            <person name="Zhang B."/>
            <person name="An J."/>
            <person name="Wang J.J."/>
            <person name="Tian J."/>
            <person name="Jiang L."/>
            <person name="Chen Y.H."/>
            <person name="Huang S.X."/>
            <person name="Yin M."/>
            <person name="Zhang J."/>
            <person name="Gao A.L."/>
            <person name="Liu C.X."/>
            <person name="Zhu Z.X."/>
            <person name="Xiang W.S."/>
        </authorList>
    </citation>
    <scope>NUCLEOTIDE SEQUENCE [LARGE SCALE GENOMIC DNA]</scope>
    <source>
        <strain evidence="3 4">BCW-1</strain>
    </source>
</reference>
<keyword evidence="1" id="KW-0808">Transferase</keyword>
<name>D7C759_STRBB</name>
<protein>
    <submittedName>
        <fullName evidence="3">Regulatory protein</fullName>
    </submittedName>
</protein>
<evidence type="ECO:0000313" key="4">
    <source>
        <dbReference type="Proteomes" id="UP000000377"/>
    </source>
</evidence>
<dbReference type="STRING" id="749414.SBI_07293"/>
<evidence type="ECO:0000256" key="1">
    <source>
        <dbReference type="ARBA" id="ARBA00022527"/>
    </source>
</evidence>
<dbReference type="eggNOG" id="COG4585">
    <property type="taxonomic scope" value="Bacteria"/>
</dbReference>
<dbReference type="Pfam" id="PF13581">
    <property type="entry name" value="HATPase_c_2"/>
    <property type="match status" value="1"/>
</dbReference>
<dbReference type="KEGG" id="sbh:SBI_07293"/>
<dbReference type="PATRIC" id="fig|749414.3.peg.7505"/>
<keyword evidence="4" id="KW-1185">Reference proteome</keyword>
<evidence type="ECO:0000313" key="3">
    <source>
        <dbReference type="EMBL" id="ADI10413.1"/>
    </source>
</evidence>
<sequence>MTDHYHRITDRHRKAVPAMAVEEVPQRYEQHLHTAPEILVPIRRIIGAHLRLWGRDDLIDAVALCATEVLANVHKHTDSGECHLRLQNTPDGIRTTVSDTAPTLPTVREPDWCAESGRGMFILSSTAHQWGVLPTPTGKDVWFECRSAPTPTPSQKNA</sequence>